<name>A0A031J5M7_9SPHN</name>
<protein>
    <submittedName>
        <fullName evidence="2">Uncharacterized protein</fullName>
    </submittedName>
</protein>
<dbReference type="AlphaFoldDB" id="A0A031J5M7"/>
<accession>A0A031J5M7</accession>
<dbReference type="eggNOG" id="ENOG503301C">
    <property type="taxonomic scope" value="Bacteria"/>
</dbReference>
<dbReference type="PATRIC" id="fig|158500.4.peg.5748"/>
<sequence length="343" mass="38914">MFITNALNPGEMLAELLKGGPRVSAAATAEFADLRHDRDLCPGFADLLKTMLGVYKAYGHEVHDIQSFRDDGVDVVMRYEDKDGRERVAGLQIKSEDEFRRWEKKEYSLINTLKGQQATAKSNVSVDEYYVILCVDATQHRTRIRTLCSELKNFRPCEIIEPEDVLNFFRTDGLALWARVTRILCSGDRILDRAETEVENLKPDVAFFLVTLVCEALDGKMQVDDQRLVELWSEWEEFAGDRAGPDDRLSHILWSLTNDAILSGGDSGFYTVSVGDLPKGLCALFFDLKVRSADLWFQPRDHIVSLLQLRDDLAEDEDDEDDDEEEEDEDEDDESGVDSVKTG</sequence>
<evidence type="ECO:0000313" key="2">
    <source>
        <dbReference type="EMBL" id="EZP68030.1"/>
    </source>
</evidence>
<reference evidence="2 3" key="1">
    <citation type="submission" date="2014-03" db="EMBL/GenBank/DDBJ databases">
        <title>Whole genome sequence of Novosphingobium resinovorum KF1.</title>
        <authorList>
            <person name="Gan H.M."/>
            <person name="Gan H.Y."/>
            <person name="Chew T.H."/>
            <person name="Savka M.A."/>
        </authorList>
    </citation>
    <scope>NUCLEOTIDE SEQUENCE [LARGE SCALE GENOMIC DNA]</scope>
    <source>
        <strain evidence="2 3">KF1</strain>
    </source>
</reference>
<dbReference type="Proteomes" id="UP000024329">
    <property type="component" value="Unassembled WGS sequence"/>
</dbReference>
<comment type="caution">
    <text evidence="2">The sequence shown here is derived from an EMBL/GenBank/DDBJ whole genome shotgun (WGS) entry which is preliminary data.</text>
</comment>
<evidence type="ECO:0000313" key="3">
    <source>
        <dbReference type="Proteomes" id="UP000024329"/>
    </source>
</evidence>
<gene>
    <name evidence="2" type="ORF">BV97_05671</name>
</gene>
<dbReference type="RefSeq" id="WP_036531012.1">
    <property type="nucleotide sequence ID" value="NZ_JFYZ01000085.1"/>
</dbReference>
<proteinExistence type="predicted"/>
<organism evidence="2 3">
    <name type="scientific">Novosphingobium resinovorum</name>
    <dbReference type="NCBI Taxonomy" id="158500"/>
    <lineage>
        <taxon>Bacteria</taxon>
        <taxon>Pseudomonadati</taxon>
        <taxon>Pseudomonadota</taxon>
        <taxon>Alphaproteobacteria</taxon>
        <taxon>Sphingomonadales</taxon>
        <taxon>Sphingomonadaceae</taxon>
        <taxon>Novosphingobium</taxon>
    </lineage>
</organism>
<evidence type="ECO:0000256" key="1">
    <source>
        <dbReference type="SAM" id="MobiDB-lite"/>
    </source>
</evidence>
<feature type="region of interest" description="Disordered" evidence="1">
    <location>
        <begin position="313"/>
        <end position="343"/>
    </location>
</feature>
<feature type="compositionally biased region" description="Acidic residues" evidence="1">
    <location>
        <begin position="313"/>
        <end position="336"/>
    </location>
</feature>
<dbReference type="EMBL" id="JFYZ01000085">
    <property type="protein sequence ID" value="EZP68030.1"/>
    <property type="molecule type" value="Genomic_DNA"/>
</dbReference>